<dbReference type="GO" id="GO:0006816">
    <property type="term" value="P:calcium ion transport"/>
    <property type="evidence" value="ECO:0007669"/>
    <property type="project" value="TreeGrafter"/>
</dbReference>
<dbReference type="InterPro" id="IPR002859">
    <property type="entry name" value="PKD/REJ-like"/>
</dbReference>
<dbReference type="OrthoDB" id="10044145at2759"/>
<dbReference type="EMBL" id="KB200870">
    <property type="protein sequence ID" value="ESO99868.1"/>
    <property type="molecule type" value="Genomic_DNA"/>
</dbReference>
<dbReference type="GO" id="GO:0005261">
    <property type="term" value="F:monoatomic cation channel activity"/>
    <property type="evidence" value="ECO:0007669"/>
    <property type="project" value="TreeGrafter"/>
</dbReference>
<dbReference type="CDD" id="cd00146">
    <property type="entry name" value="PKD"/>
    <property type="match status" value="2"/>
</dbReference>
<evidence type="ECO:0008006" key="12">
    <source>
        <dbReference type="Google" id="ProtNLM"/>
    </source>
</evidence>
<dbReference type="PANTHER" id="PTHR46730">
    <property type="entry name" value="POLYCYSTIN-1"/>
    <property type="match status" value="1"/>
</dbReference>
<keyword evidence="11" id="KW-1185">Reference proteome</keyword>
<dbReference type="InterPro" id="IPR035986">
    <property type="entry name" value="PKD_dom_sf"/>
</dbReference>
<feature type="domain" description="PKD" evidence="8">
    <location>
        <begin position="179"/>
        <end position="232"/>
    </location>
</feature>
<feature type="compositionally biased region" description="Acidic residues" evidence="7">
    <location>
        <begin position="29"/>
        <end position="39"/>
    </location>
</feature>
<keyword evidence="3" id="KW-0812">Transmembrane</keyword>
<dbReference type="SMART" id="SM00089">
    <property type="entry name" value="PKD"/>
    <property type="match status" value="3"/>
</dbReference>
<sequence length="1340" mass="150684">METEGWFAGLKTHRRKKGTADPGSRGEDSDGVEGEDESESEKRRGVPSLRERLPMSAGLGVGELRARLGVWFGSVVALDGAEKGSHMMFAFEFGDGGTETKYVEFISDPMMQLITAKHRYQNEGVYQVKLIVQNPLGNLTVSLDKPFYVQVPPDGIELFGSLCILPRQDLHLTLEVAMGTNITINWKMGDETEFIDHGKSVTHQYQTTGTKFLEVIVYNRVDRVHLPREITVVDEIHGATLKIPSVVIIAGQRYTYNVTARPNIDGIVQYYEWDSNSTLPRGSEITKDSFNTFALPSGKHMLTVTATNCLSKAISKPVNVHSVAQLVDLSIMAVKNKLVGKPVEFQAKFWDGDYLNFTWDFGDGHHKFVVGQVNVNHTYKHIGEYTVRLTAANPISSMATHYQVFILDQICNPPDVSIVKPSRRLNKLTFRKCEVLYIEAQVQVKECELSSVVQYSWTILDIRTNHPVFPKYPDDPVFRSSSLILPSHTLHYGNYTVKLKVRMKGTIVYSMSKIQLEVIPSPLKVTIDGGKYRRFNHKDILILNGSLSQDLDQHSNLSYKWSCVVLSSNKWCFENSTWPPNIQKDVAVVTMPIQLLRKDKSDFLFNLTVSTSSGRNASTEQVIKVLKIDQVLSLKISCKQCIGELVNPSNQVSFETSCTGCVPTETRYKWEVKLVVGKQQPQSAVHDFGQCVQPDGSSYDLKFLSQKLGTTKEPPETTSQRVSEKVTTSLPIFGPWMMNEGQSGRGSYGRGGMVESRMTEGQRSPPLPETFRGSKLNEGLPFPVRSQLRNLPRHHDANDILTIPREGSPGESGSSQGRNIGTGTNVHNPIEQPGLGRQFEDKPGHRTSNSENTDRVLGRPTPRNETKHVFSQDSTTVRLLPTQTKTGLNKQSLVIKADVLMQGRTYVVKVTAHSRDNITGVAMMYFIVNKSPQKGLCEVSSRYDGVELETNFKVFCREWKDEHMPLKFEVSYNLYKEDMKKLLYRGLSHEINFKLPAGNTTDQNRVYLFIGILDGIEARTSVCPIPIQVRPRDITYNYTSFDELLYSQVEILQVAQSLVSTTEVPSELTKTSLLKALEVLQSLYEETESLSTNLKTGFPDLLTLAVRAVSNIMQAVLQSPLTPNNRGLKMVTSEALRVVDSLVKLELRHHSIGEEPIKRMAEFVSVIATHFLTGQKQKIEIKDASFIIPKVTANDTDSCYQAHMTTFTQNPFGYNERYSSKIQSQVVSLDIYSCQGRQPVIQNLDDDNLVEIWIPRNKKEPDSSSQHLLKRSVMNVHQFNITKENLDLSLFITLELNLIQNGRPFPLAVLIGSRVCDGNELLLLYFEKGELFFLIYTDLG</sequence>
<evidence type="ECO:0000256" key="4">
    <source>
        <dbReference type="ARBA" id="ARBA00022737"/>
    </source>
</evidence>
<dbReference type="SUPFAM" id="SSF49299">
    <property type="entry name" value="PKD domain"/>
    <property type="match status" value="3"/>
</dbReference>
<evidence type="ECO:0000256" key="5">
    <source>
        <dbReference type="ARBA" id="ARBA00022989"/>
    </source>
</evidence>
<feature type="domain" description="PKD" evidence="8">
    <location>
        <begin position="352"/>
        <end position="400"/>
    </location>
</feature>
<keyword evidence="4" id="KW-0677">Repeat</keyword>
<dbReference type="KEGG" id="lgi:LOTGIDRAFT_173469"/>
<dbReference type="InterPro" id="IPR013783">
    <property type="entry name" value="Ig-like_fold"/>
</dbReference>
<comment type="subcellular location">
    <subcellularLocation>
        <location evidence="1">Membrane</location>
        <topology evidence="1">Multi-pass membrane protein</topology>
    </subcellularLocation>
</comment>
<evidence type="ECO:0000256" key="3">
    <source>
        <dbReference type="ARBA" id="ARBA00022692"/>
    </source>
</evidence>
<evidence type="ECO:0000259" key="9">
    <source>
        <dbReference type="PROSITE" id="PS51111"/>
    </source>
</evidence>
<feature type="domain" description="REJ" evidence="9">
    <location>
        <begin position="411"/>
        <end position="969"/>
    </location>
</feature>
<gene>
    <name evidence="10" type="ORF">LOTGIDRAFT_173469</name>
</gene>
<comment type="similarity">
    <text evidence="2">Belongs to the polycystin family.</text>
</comment>
<feature type="region of interest" description="Disordered" evidence="7">
    <location>
        <begin position="733"/>
        <end position="875"/>
    </location>
</feature>
<dbReference type="RefSeq" id="XP_009049451.1">
    <property type="nucleotide sequence ID" value="XM_009051203.1"/>
</dbReference>
<dbReference type="PROSITE" id="PS51111">
    <property type="entry name" value="REJ"/>
    <property type="match status" value="1"/>
</dbReference>
<dbReference type="Pfam" id="PF00801">
    <property type="entry name" value="PKD"/>
    <property type="match status" value="2"/>
</dbReference>
<evidence type="ECO:0000256" key="2">
    <source>
        <dbReference type="ARBA" id="ARBA00007200"/>
    </source>
</evidence>
<evidence type="ECO:0000256" key="7">
    <source>
        <dbReference type="SAM" id="MobiDB-lite"/>
    </source>
</evidence>
<feature type="compositionally biased region" description="Low complexity" evidence="7">
    <location>
        <begin position="804"/>
        <end position="818"/>
    </location>
</feature>
<dbReference type="Gene3D" id="2.60.40.10">
    <property type="entry name" value="Immunoglobulins"/>
    <property type="match status" value="2"/>
</dbReference>
<dbReference type="Proteomes" id="UP000030746">
    <property type="component" value="Unassembled WGS sequence"/>
</dbReference>
<dbReference type="GO" id="GO:0005886">
    <property type="term" value="C:plasma membrane"/>
    <property type="evidence" value="ECO:0007669"/>
    <property type="project" value="TreeGrafter"/>
</dbReference>
<dbReference type="PANTHER" id="PTHR46730:SF1">
    <property type="entry name" value="PLAT DOMAIN-CONTAINING PROTEIN"/>
    <property type="match status" value="1"/>
</dbReference>
<organism evidence="10 11">
    <name type="scientific">Lottia gigantea</name>
    <name type="common">Giant owl limpet</name>
    <dbReference type="NCBI Taxonomy" id="225164"/>
    <lineage>
        <taxon>Eukaryota</taxon>
        <taxon>Metazoa</taxon>
        <taxon>Spiralia</taxon>
        <taxon>Lophotrochozoa</taxon>
        <taxon>Mollusca</taxon>
        <taxon>Gastropoda</taxon>
        <taxon>Patellogastropoda</taxon>
        <taxon>Lottioidea</taxon>
        <taxon>Lottiidae</taxon>
        <taxon>Lottia</taxon>
    </lineage>
</organism>
<dbReference type="PROSITE" id="PS50093">
    <property type="entry name" value="PKD"/>
    <property type="match status" value="3"/>
</dbReference>
<dbReference type="InterPro" id="IPR014010">
    <property type="entry name" value="REJ_dom"/>
</dbReference>
<evidence type="ECO:0000313" key="10">
    <source>
        <dbReference type="EMBL" id="ESO99868.1"/>
    </source>
</evidence>
<feature type="compositionally biased region" description="Basic and acidic residues" evidence="7">
    <location>
        <begin position="40"/>
        <end position="49"/>
    </location>
</feature>
<keyword evidence="6" id="KW-0472">Membrane</keyword>
<proteinExistence type="inferred from homology"/>
<dbReference type="InterPro" id="IPR022409">
    <property type="entry name" value="PKD/Chitinase_dom"/>
</dbReference>
<dbReference type="InterPro" id="IPR000601">
    <property type="entry name" value="PKD_dom"/>
</dbReference>
<keyword evidence="5" id="KW-1133">Transmembrane helix</keyword>
<evidence type="ECO:0000259" key="8">
    <source>
        <dbReference type="PROSITE" id="PS50093"/>
    </source>
</evidence>
<name>V4A7F8_LOTGI</name>
<dbReference type="Pfam" id="PF02010">
    <property type="entry name" value="REJ"/>
    <property type="match status" value="2"/>
</dbReference>
<accession>V4A7F8</accession>
<protein>
    <recommendedName>
        <fullName evidence="12">PKD domain-containing protein</fullName>
    </recommendedName>
</protein>
<dbReference type="HOGENOM" id="CLU_258433_0_0_1"/>
<evidence type="ECO:0000256" key="6">
    <source>
        <dbReference type="ARBA" id="ARBA00023136"/>
    </source>
</evidence>
<evidence type="ECO:0000256" key="1">
    <source>
        <dbReference type="ARBA" id="ARBA00004141"/>
    </source>
</evidence>
<feature type="compositionally biased region" description="Gly residues" evidence="7">
    <location>
        <begin position="743"/>
        <end position="752"/>
    </location>
</feature>
<feature type="region of interest" description="Disordered" evidence="7">
    <location>
        <begin position="1"/>
        <end position="49"/>
    </location>
</feature>
<reference evidence="10 11" key="1">
    <citation type="journal article" date="2013" name="Nature">
        <title>Insights into bilaterian evolution from three spiralian genomes.</title>
        <authorList>
            <person name="Simakov O."/>
            <person name="Marletaz F."/>
            <person name="Cho S.J."/>
            <person name="Edsinger-Gonzales E."/>
            <person name="Havlak P."/>
            <person name="Hellsten U."/>
            <person name="Kuo D.H."/>
            <person name="Larsson T."/>
            <person name="Lv J."/>
            <person name="Arendt D."/>
            <person name="Savage R."/>
            <person name="Osoegawa K."/>
            <person name="de Jong P."/>
            <person name="Grimwood J."/>
            <person name="Chapman J.A."/>
            <person name="Shapiro H."/>
            <person name="Aerts A."/>
            <person name="Otillar R.P."/>
            <person name="Terry A.Y."/>
            <person name="Boore J.L."/>
            <person name="Grigoriev I.V."/>
            <person name="Lindberg D.R."/>
            <person name="Seaver E.C."/>
            <person name="Weisblat D.A."/>
            <person name="Putnam N.H."/>
            <person name="Rokhsar D.S."/>
        </authorList>
    </citation>
    <scope>NUCLEOTIDE SEQUENCE [LARGE SCALE GENOMIC DNA]</scope>
</reference>
<feature type="domain" description="PKD" evidence="8">
    <location>
        <begin position="76"/>
        <end position="142"/>
    </location>
</feature>
<evidence type="ECO:0000313" key="11">
    <source>
        <dbReference type="Proteomes" id="UP000030746"/>
    </source>
</evidence>
<dbReference type="CTD" id="20242387"/>
<feature type="compositionally biased region" description="Basic and acidic residues" evidence="7">
    <location>
        <begin position="852"/>
        <end position="870"/>
    </location>
</feature>
<dbReference type="GeneID" id="20242387"/>